<evidence type="ECO:0000259" key="9">
    <source>
        <dbReference type="Pfam" id="PF00881"/>
    </source>
</evidence>
<dbReference type="Gene3D" id="3.40.109.10">
    <property type="entry name" value="NADH Oxidase"/>
    <property type="match status" value="1"/>
</dbReference>
<evidence type="ECO:0000256" key="2">
    <source>
        <dbReference type="ARBA" id="ARBA00022630"/>
    </source>
</evidence>
<dbReference type="PANTHER" id="PTHR43821:SF1">
    <property type="entry name" value="NAD(P)H NITROREDUCTASE YDJA-RELATED"/>
    <property type="match status" value="1"/>
</dbReference>
<feature type="domain" description="Nitroreductase" evidence="9">
    <location>
        <begin position="8"/>
        <end position="163"/>
    </location>
</feature>
<feature type="binding site" evidence="8">
    <location>
        <position position="35"/>
    </location>
    <ligand>
        <name>FMN</name>
        <dbReference type="ChEBI" id="CHEBI:58210"/>
        <note>ligand shared between dimeric partners</note>
    </ligand>
</feature>
<evidence type="ECO:0000256" key="8">
    <source>
        <dbReference type="PIRSR" id="PIRSR000232-1"/>
    </source>
</evidence>
<feature type="binding site" description="in other chain" evidence="8">
    <location>
        <begin position="133"/>
        <end position="135"/>
    </location>
    <ligand>
        <name>FMN</name>
        <dbReference type="ChEBI" id="CHEBI:58210"/>
        <note>ligand shared between dimeric partners</note>
    </ligand>
</feature>
<sequence>MDALTALTTRRSSAKLCAPAPDAQAMAHIVSAMLRAPDHALLRPWRYLQVEGEGLSALGEVFVQAMLKRDPQLTPEAQARYRNMPLRAPLMLIGILSPVEHPKVPVHEQLLSAGCGLHAALLTAHALGFGGIWRTGDLAEDAHVKQALGLAAHEQIVGFLYLGSVDGEMRDKPQPEAAAHVRQWP</sequence>
<dbReference type="Proteomes" id="UP000185766">
    <property type="component" value="Unassembled WGS sequence"/>
</dbReference>
<dbReference type="SUPFAM" id="SSF55469">
    <property type="entry name" value="FMN-dependent nitroreductase-like"/>
    <property type="match status" value="1"/>
</dbReference>
<keyword evidence="4 7" id="KW-0521">NADP</keyword>
<proteinExistence type="inferred from homology"/>
<protein>
    <recommendedName>
        <fullName evidence="7">Putative NAD(P)H nitroreductase</fullName>
        <ecNumber evidence="7">1.-.-.-</ecNumber>
    </recommendedName>
</protein>
<evidence type="ECO:0000256" key="6">
    <source>
        <dbReference type="ARBA" id="ARBA00023027"/>
    </source>
</evidence>
<dbReference type="InterPro" id="IPR000415">
    <property type="entry name" value="Nitroreductase-like"/>
</dbReference>
<evidence type="ECO:0000256" key="5">
    <source>
        <dbReference type="ARBA" id="ARBA00023002"/>
    </source>
</evidence>
<organism evidence="10 11">
    <name type="scientific">Atopomonas hussainii</name>
    <dbReference type="NCBI Taxonomy" id="1429083"/>
    <lineage>
        <taxon>Bacteria</taxon>
        <taxon>Pseudomonadati</taxon>
        <taxon>Pseudomonadota</taxon>
        <taxon>Gammaproteobacteria</taxon>
        <taxon>Pseudomonadales</taxon>
        <taxon>Pseudomonadaceae</taxon>
        <taxon>Atopomonas</taxon>
    </lineage>
</organism>
<dbReference type="AlphaFoldDB" id="A0A1H7MQD2"/>
<evidence type="ECO:0000256" key="7">
    <source>
        <dbReference type="PIRNR" id="PIRNR000232"/>
    </source>
</evidence>
<comment type="similarity">
    <text evidence="1 7">Belongs to the nitroreductase family.</text>
</comment>
<dbReference type="GO" id="GO:0016491">
    <property type="term" value="F:oxidoreductase activity"/>
    <property type="evidence" value="ECO:0007669"/>
    <property type="project" value="UniProtKB-UniRule"/>
</dbReference>
<evidence type="ECO:0000256" key="1">
    <source>
        <dbReference type="ARBA" id="ARBA00007118"/>
    </source>
</evidence>
<dbReference type="Pfam" id="PF00881">
    <property type="entry name" value="Nitroreductase"/>
    <property type="match status" value="1"/>
</dbReference>
<dbReference type="PIRSF" id="PIRSF000232">
    <property type="entry name" value="YdjA"/>
    <property type="match status" value="1"/>
</dbReference>
<dbReference type="EC" id="1.-.-.-" evidence="7"/>
<name>A0A1H7MQD2_9GAMM</name>
<evidence type="ECO:0000313" key="10">
    <source>
        <dbReference type="EMBL" id="SEL13413.1"/>
    </source>
</evidence>
<keyword evidence="2 7" id="KW-0285">Flavoprotein</keyword>
<dbReference type="RefSeq" id="WP_074867641.1">
    <property type="nucleotide sequence ID" value="NZ_FOAS01000008.1"/>
</dbReference>
<dbReference type="CDD" id="cd02135">
    <property type="entry name" value="YdjA-like"/>
    <property type="match status" value="1"/>
</dbReference>
<dbReference type="PANTHER" id="PTHR43821">
    <property type="entry name" value="NAD(P)H NITROREDUCTASE YDJA-RELATED"/>
    <property type="match status" value="1"/>
</dbReference>
<reference evidence="10 11" key="1">
    <citation type="submission" date="2016-10" db="EMBL/GenBank/DDBJ databases">
        <authorList>
            <person name="de Groot N.N."/>
        </authorList>
    </citation>
    <scope>NUCLEOTIDE SEQUENCE [LARGE SCALE GENOMIC DNA]</scope>
    <source>
        <strain evidence="10 11">JCM 19513</strain>
    </source>
</reference>
<keyword evidence="3 7" id="KW-0288">FMN</keyword>
<dbReference type="STRING" id="1429083.GCA_001885685_00062"/>
<gene>
    <name evidence="10" type="ORF">SAMN05216214_108154</name>
</gene>
<keyword evidence="11" id="KW-1185">Reference proteome</keyword>
<keyword evidence="6 7" id="KW-0520">NAD</keyword>
<evidence type="ECO:0000256" key="4">
    <source>
        <dbReference type="ARBA" id="ARBA00022857"/>
    </source>
</evidence>
<dbReference type="InterPro" id="IPR026021">
    <property type="entry name" value="YdjA-like"/>
</dbReference>
<comment type="cofactor">
    <cofactor evidence="8">
        <name>FMN</name>
        <dbReference type="ChEBI" id="CHEBI:58210"/>
    </cofactor>
    <text evidence="8">Binds 1 FMN per subunit.</text>
</comment>
<dbReference type="EMBL" id="FOAS01000008">
    <property type="protein sequence ID" value="SEL13413.1"/>
    <property type="molecule type" value="Genomic_DNA"/>
</dbReference>
<accession>A0A1H7MQD2</accession>
<dbReference type="InterPro" id="IPR029479">
    <property type="entry name" value="Nitroreductase"/>
</dbReference>
<keyword evidence="5 7" id="KW-0560">Oxidoreductase</keyword>
<dbReference type="InterPro" id="IPR052530">
    <property type="entry name" value="NAD(P)H_nitroreductase"/>
</dbReference>
<evidence type="ECO:0000313" key="11">
    <source>
        <dbReference type="Proteomes" id="UP000185766"/>
    </source>
</evidence>
<feature type="binding site" description="in other chain" evidence="8">
    <location>
        <begin position="10"/>
        <end position="12"/>
    </location>
    <ligand>
        <name>FMN</name>
        <dbReference type="ChEBI" id="CHEBI:58210"/>
        <note>ligand shared between dimeric partners</note>
    </ligand>
</feature>
<feature type="binding site" evidence="8">
    <location>
        <position position="39"/>
    </location>
    <ligand>
        <name>FMN</name>
        <dbReference type="ChEBI" id="CHEBI:58210"/>
        <note>ligand shared between dimeric partners</note>
    </ligand>
</feature>
<evidence type="ECO:0000256" key="3">
    <source>
        <dbReference type="ARBA" id="ARBA00022643"/>
    </source>
</evidence>